<feature type="region of interest" description="Disordered" evidence="1">
    <location>
        <begin position="633"/>
        <end position="665"/>
    </location>
</feature>
<feature type="compositionally biased region" description="Polar residues" evidence="1">
    <location>
        <begin position="359"/>
        <end position="376"/>
    </location>
</feature>
<proteinExistence type="predicted"/>
<feature type="compositionally biased region" description="Basic and acidic residues" evidence="1">
    <location>
        <begin position="447"/>
        <end position="456"/>
    </location>
</feature>
<protein>
    <submittedName>
        <fullName evidence="2">Uncharacterized protein</fullName>
    </submittedName>
</protein>
<evidence type="ECO:0000256" key="1">
    <source>
        <dbReference type="SAM" id="MobiDB-lite"/>
    </source>
</evidence>
<feature type="region of interest" description="Disordered" evidence="1">
    <location>
        <begin position="828"/>
        <end position="854"/>
    </location>
</feature>
<dbReference type="AlphaFoldDB" id="A0A1E3K0P8"/>
<dbReference type="Proteomes" id="UP000095149">
    <property type="component" value="Unassembled WGS sequence"/>
</dbReference>
<accession>A0A1E3K0P8</accession>
<feature type="compositionally biased region" description="Low complexity" evidence="1">
    <location>
        <begin position="636"/>
        <end position="663"/>
    </location>
</feature>
<comment type="caution">
    <text evidence="2">The sequence shown here is derived from an EMBL/GenBank/DDBJ whole genome shotgun (WGS) entry which is preliminary data.</text>
</comment>
<feature type="compositionally biased region" description="Low complexity" evidence="1">
    <location>
        <begin position="212"/>
        <end position="232"/>
    </location>
</feature>
<organism evidence="2 3">
    <name type="scientific">Cryptococcus amylolentus CBS 6273</name>
    <dbReference type="NCBI Taxonomy" id="1296118"/>
    <lineage>
        <taxon>Eukaryota</taxon>
        <taxon>Fungi</taxon>
        <taxon>Dikarya</taxon>
        <taxon>Basidiomycota</taxon>
        <taxon>Agaricomycotina</taxon>
        <taxon>Tremellomycetes</taxon>
        <taxon>Tremellales</taxon>
        <taxon>Cryptococcaceae</taxon>
        <taxon>Cryptococcus</taxon>
    </lineage>
</organism>
<evidence type="ECO:0000313" key="3">
    <source>
        <dbReference type="Proteomes" id="UP000095149"/>
    </source>
</evidence>
<feature type="compositionally biased region" description="Polar residues" evidence="1">
    <location>
        <begin position="839"/>
        <end position="854"/>
    </location>
</feature>
<feature type="compositionally biased region" description="Low complexity" evidence="1">
    <location>
        <begin position="433"/>
        <end position="445"/>
    </location>
</feature>
<feature type="compositionally biased region" description="Basic and acidic residues" evidence="1">
    <location>
        <begin position="271"/>
        <end position="284"/>
    </location>
</feature>
<evidence type="ECO:0000313" key="2">
    <source>
        <dbReference type="EMBL" id="ODO06728.1"/>
    </source>
</evidence>
<gene>
    <name evidence="2" type="ORF">I350_04087</name>
</gene>
<name>A0A1E3K0P8_9TREE</name>
<feature type="compositionally biased region" description="Low complexity" evidence="1">
    <location>
        <begin position="240"/>
        <end position="251"/>
    </location>
</feature>
<feature type="compositionally biased region" description="Polar residues" evidence="1">
    <location>
        <begin position="82"/>
        <end position="101"/>
    </location>
</feature>
<feature type="compositionally biased region" description="Pro residues" evidence="1">
    <location>
        <begin position="153"/>
        <end position="166"/>
    </location>
</feature>
<dbReference type="EMBL" id="MEKH01000006">
    <property type="protein sequence ID" value="ODO06728.1"/>
    <property type="molecule type" value="Genomic_DNA"/>
</dbReference>
<feature type="region of interest" description="Disordered" evidence="1">
    <location>
        <begin position="418"/>
        <end position="478"/>
    </location>
</feature>
<sequence>MAIFGVFKATKAQSHAFADSAAYPSTPVSAERSLPPLPMPYMPSASSSTVNTAGILSPGGRTTPVRPGKGMPTPTGARADSGPSSFNRTPSVISRVNTKMRSGTWSSTSSPSATRPPFLRGNNSSSSLTTPTKSISRAPKALLATPTSASQAPLPPPSYALPPTPEASPQKRISTIFESRGASATISHRGSFKNPSRGGGRMSNPRTTRYASGSSDVSSNISNASSTSSGNGRLQRVLSGRRTSTSISTSRPAQLDAYDGPVLEINAEPSRTSKDGRKSAEGKRRPTALKLRTSNLTPEPSPPAGKGEDVDPSIAALPPSAKPSRITDIGTSALAPPLMSPAKASSTLGTMLSARDPEPSQNSNRTVRPEDSSSPPVWQKSFDLVEPQLKPLRLLERRRSKSTGDAIEFMRIGRLQRDLGGGLTPSSSALHRLSPSKSGGLSPKKTTGRDEAKDKSVSTPASALTIDGDAPHSRPPSPSPFLNLPLPWSTVDLPTITADLGLTNISSLVNYTVNQLDTSSPHLLPPAILKNCASEEGRLRAELERLREKYDTLAYHRGSLQQQIENSVLKVEQTKLHKMVQALRKVTARCDRVARQIFICNEQIRQIEIQGQEHVVGALRVKLNEVERQAYGLKPGGSHLSPASGSSSSESAATPTPTHTSTSKNFLDDVYYQSLEPVTPSSKKYGGNESRRTSQATMISLNRLTFPVPPDRIRTLSTAADDMEQLDDKIGWQGSLKIEIEDMVDDGASSHDLDSAPSPTLTDGYMASQDGHTILILPPTAHMRSSSAPDWPVTSRIESGDNAGPYDMASPSFHSASAPYLLQPHSPLGAAGRHGRAFSDSSNHPQTTSAPLSPTAMQQMDTAPLNLDIPGMGKLVKGRGTRMTKSMSAKGEGLKKLRKGRESMLDTPESILWSLATAPMWTKQELDSQ</sequence>
<reference evidence="2 3" key="1">
    <citation type="submission" date="2016-06" db="EMBL/GenBank/DDBJ databases">
        <title>Evolution of pathogenesis and genome organization in the Tremellales.</title>
        <authorList>
            <person name="Cuomo C."/>
            <person name="Litvintseva A."/>
            <person name="Heitman J."/>
            <person name="Chen Y."/>
            <person name="Sun S."/>
            <person name="Springer D."/>
            <person name="Dromer F."/>
            <person name="Young S."/>
            <person name="Zeng Q."/>
            <person name="Chapman S."/>
            <person name="Gujja S."/>
            <person name="Saif S."/>
            <person name="Birren B."/>
        </authorList>
    </citation>
    <scope>NUCLEOTIDE SEQUENCE [LARGE SCALE GENOMIC DNA]</scope>
    <source>
        <strain evidence="2 3">CBS 6273</strain>
    </source>
</reference>
<feature type="region of interest" description="Disordered" evidence="1">
    <location>
        <begin position="45"/>
        <end position="382"/>
    </location>
</feature>
<feature type="compositionally biased region" description="Polar residues" evidence="1">
    <location>
        <begin position="121"/>
        <end position="135"/>
    </location>
</feature>
<feature type="compositionally biased region" description="Polar residues" evidence="1">
    <location>
        <begin position="171"/>
        <end position="188"/>
    </location>
</feature>
<feature type="compositionally biased region" description="Low complexity" evidence="1">
    <location>
        <begin position="102"/>
        <end position="117"/>
    </location>
</feature>
<dbReference type="OrthoDB" id="2564639at2759"/>